<comment type="caution">
    <text evidence="7">The sequence shown here is derived from an EMBL/GenBank/DDBJ whole genome shotgun (WGS) entry which is preliminary data.</text>
</comment>
<evidence type="ECO:0000313" key="7">
    <source>
        <dbReference type="EMBL" id="NRF70248.1"/>
    </source>
</evidence>
<evidence type="ECO:0000256" key="2">
    <source>
        <dbReference type="ARBA" id="ARBA00023125"/>
    </source>
</evidence>
<dbReference type="SUPFAM" id="SSF46785">
    <property type="entry name" value="Winged helix' DNA-binding domain"/>
    <property type="match status" value="1"/>
</dbReference>
<dbReference type="PROSITE" id="PS50956">
    <property type="entry name" value="HTH_ASNC_2"/>
    <property type="match status" value="1"/>
</dbReference>
<evidence type="ECO:0000256" key="5">
    <source>
        <dbReference type="SAM" id="MobiDB-lite"/>
    </source>
</evidence>
<evidence type="ECO:0000256" key="3">
    <source>
        <dbReference type="ARBA" id="ARBA00023159"/>
    </source>
</evidence>
<dbReference type="EMBL" id="JABRWJ010000008">
    <property type="protein sequence ID" value="NRF70248.1"/>
    <property type="molecule type" value="Genomic_DNA"/>
</dbReference>
<dbReference type="InterPro" id="IPR036388">
    <property type="entry name" value="WH-like_DNA-bd_sf"/>
</dbReference>
<feature type="compositionally biased region" description="Low complexity" evidence="5">
    <location>
        <begin position="1"/>
        <end position="14"/>
    </location>
</feature>
<dbReference type="Gene3D" id="1.10.10.10">
    <property type="entry name" value="Winged helix-like DNA-binding domain superfamily/Winged helix DNA-binding domain"/>
    <property type="match status" value="1"/>
</dbReference>
<dbReference type="InterPro" id="IPR000485">
    <property type="entry name" value="AsnC-type_HTH_dom"/>
</dbReference>
<dbReference type="InterPro" id="IPR019887">
    <property type="entry name" value="Tscrpt_reg_AsnC/Lrp_C"/>
</dbReference>
<keyword evidence="3" id="KW-0010">Activator</keyword>
<dbReference type="PANTHER" id="PTHR30154">
    <property type="entry name" value="LEUCINE-RESPONSIVE REGULATORY PROTEIN"/>
    <property type="match status" value="1"/>
</dbReference>
<dbReference type="InterPro" id="IPR019888">
    <property type="entry name" value="Tscrpt_reg_AsnC-like"/>
</dbReference>
<dbReference type="Pfam" id="PF01037">
    <property type="entry name" value="AsnC_trans_reg"/>
    <property type="match status" value="1"/>
</dbReference>
<feature type="domain" description="HTH asnC-type" evidence="6">
    <location>
        <begin position="31"/>
        <end position="94"/>
    </location>
</feature>
<dbReference type="Proteomes" id="UP000737171">
    <property type="component" value="Unassembled WGS sequence"/>
</dbReference>
<dbReference type="SUPFAM" id="SSF54909">
    <property type="entry name" value="Dimeric alpha+beta barrel"/>
    <property type="match status" value="1"/>
</dbReference>
<evidence type="ECO:0000256" key="4">
    <source>
        <dbReference type="ARBA" id="ARBA00023163"/>
    </source>
</evidence>
<reference evidence="7 8" key="1">
    <citation type="submission" date="2020-05" db="EMBL/GenBank/DDBJ databases">
        <title>Aquincola sp. isolate from soil.</title>
        <authorList>
            <person name="Han J."/>
            <person name="Kim D.-U."/>
        </authorList>
    </citation>
    <scope>NUCLEOTIDE SEQUENCE [LARGE SCALE GENOMIC DNA]</scope>
    <source>
        <strain evidence="7 8">S2</strain>
    </source>
</reference>
<keyword evidence="4" id="KW-0804">Transcription</keyword>
<dbReference type="InterPro" id="IPR036390">
    <property type="entry name" value="WH_DNA-bd_sf"/>
</dbReference>
<feature type="region of interest" description="Disordered" evidence="5">
    <location>
        <begin position="1"/>
        <end position="29"/>
    </location>
</feature>
<dbReference type="PRINTS" id="PR00033">
    <property type="entry name" value="HTHASNC"/>
</dbReference>
<evidence type="ECO:0000259" key="6">
    <source>
        <dbReference type="PROSITE" id="PS50956"/>
    </source>
</evidence>
<dbReference type="InterPro" id="IPR011008">
    <property type="entry name" value="Dimeric_a/b-barrel"/>
</dbReference>
<accession>A0ABX2ENQ1</accession>
<feature type="compositionally biased region" description="Pro residues" evidence="5">
    <location>
        <begin position="15"/>
        <end position="29"/>
    </location>
</feature>
<dbReference type="Gene3D" id="3.30.70.920">
    <property type="match status" value="1"/>
</dbReference>
<name>A0ABX2ENQ1_9BURK</name>
<dbReference type="PANTHER" id="PTHR30154:SF0">
    <property type="entry name" value="LEUCINE-RESPONSIVE REGULATORY PROTEIN"/>
    <property type="match status" value="1"/>
</dbReference>
<dbReference type="Pfam" id="PF13404">
    <property type="entry name" value="HTH_AsnC-type"/>
    <property type="match status" value="1"/>
</dbReference>
<protein>
    <submittedName>
        <fullName evidence="7">Lrp/AsnC ligand binding domain-containing protein</fullName>
    </submittedName>
</protein>
<evidence type="ECO:0000313" key="8">
    <source>
        <dbReference type="Proteomes" id="UP000737171"/>
    </source>
</evidence>
<proteinExistence type="predicted"/>
<organism evidence="7 8">
    <name type="scientific">Pseudaquabacterium terrae</name>
    <dbReference type="NCBI Taxonomy" id="2732868"/>
    <lineage>
        <taxon>Bacteria</taxon>
        <taxon>Pseudomonadati</taxon>
        <taxon>Pseudomonadota</taxon>
        <taxon>Betaproteobacteria</taxon>
        <taxon>Burkholderiales</taxon>
        <taxon>Sphaerotilaceae</taxon>
        <taxon>Pseudaquabacterium</taxon>
    </lineage>
</organism>
<keyword evidence="1" id="KW-0805">Transcription regulation</keyword>
<gene>
    <name evidence="7" type="ORF">HLB44_24885</name>
</gene>
<sequence length="180" mass="19877">MNTSARSTTSHTSRPLPPPLADPQPRPLPPVDAIDAQLLRLLQDDGRIAITRLGEVVGLSPAATHDRVARLKREGYILGYEAVLNAEKLTSGLLVFAEISVNDPAPGIGRALKAAMQVRHEVIECHEVDGRFDYLLKTRVADMYAYRDFVASVVWKLPGVREVRTYAVIDEIKNTSRIPV</sequence>
<dbReference type="SMART" id="SM00344">
    <property type="entry name" value="HTH_ASNC"/>
    <property type="match status" value="1"/>
</dbReference>
<keyword evidence="2" id="KW-0238">DNA-binding</keyword>
<evidence type="ECO:0000256" key="1">
    <source>
        <dbReference type="ARBA" id="ARBA00023015"/>
    </source>
</evidence>
<keyword evidence="8" id="KW-1185">Reference proteome</keyword>